<protein>
    <recommendedName>
        <fullName evidence="3">Agenet domain-containing protein</fullName>
    </recommendedName>
</protein>
<evidence type="ECO:0000313" key="2">
    <source>
        <dbReference type="Proteomes" id="UP000712600"/>
    </source>
</evidence>
<organism evidence="1 2">
    <name type="scientific">Brassica cretica</name>
    <name type="common">Mustard</name>
    <dbReference type="NCBI Taxonomy" id="69181"/>
    <lineage>
        <taxon>Eukaryota</taxon>
        <taxon>Viridiplantae</taxon>
        <taxon>Streptophyta</taxon>
        <taxon>Embryophyta</taxon>
        <taxon>Tracheophyta</taxon>
        <taxon>Spermatophyta</taxon>
        <taxon>Magnoliopsida</taxon>
        <taxon>eudicotyledons</taxon>
        <taxon>Gunneridae</taxon>
        <taxon>Pentapetalae</taxon>
        <taxon>rosids</taxon>
        <taxon>malvids</taxon>
        <taxon>Brassicales</taxon>
        <taxon>Brassicaceae</taxon>
        <taxon>Brassiceae</taxon>
        <taxon>Brassica</taxon>
    </lineage>
</organism>
<comment type="caution">
    <text evidence="1">The sequence shown here is derived from an EMBL/GenBank/DDBJ whole genome shotgun (WGS) entry which is preliminary data.</text>
</comment>
<dbReference type="Proteomes" id="UP000712600">
    <property type="component" value="Unassembled WGS sequence"/>
</dbReference>
<dbReference type="PANTHER" id="PTHR31917">
    <property type="entry name" value="AGENET DOMAIN-CONTAINING PROTEIN-RELATED"/>
    <property type="match status" value="1"/>
</dbReference>
<name>A0A8S9QED3_BRACR</name>
<dbReference type="EMBL" id="QGKX02001290">
    <property type="protein sequence ID" value="KAF3540146.1"/>
    <property type="molecule type" value="Genomic_DNA"/>
</dbReference>
<sequence length="146" mass="17348">MEGCQVEITYTNNRFKKVWYSATIELELQTKPRSRFRQRCVRVLKDDSLTPFTVFTHKASFRPIPTNRYEDRVEIKEGSILDADHNDEWWVGLVLKQREQLRVHLDWVDETWWVVPGRNVQSTRLKELEGGMNKDVLLDLTKGLQE</sequence>
<dbReference type="AlphaFoldDB" id="A0A8S9QED3"/>
<proteinExistence type="predicted"/>
<accession>A0A8S9QED3</accession>
<dbReference type="PANTHER" id="PTHR31917:SF50">
    <property type="entry name" value="DUF724 DOMAIN-CONTAINING PROTEIN 1-RELATED"/>
    <property type="match status" value="1"/>
</dbReference>
<evidence type="ECO:0008006" key="3">
    <source>
        <dbReference type="Google" id="ProtNLM"/>
    </source>
</evidence>
<evidence type="ECO:0000313" key="1">
    <source>
        <dbReference type="EMBL" id="KAF3540146.1"/>
    </source>
</evidence>
<gene>
    <name evidence="1" type="ORF">F2Q69_00022270</name>
</gene>
<reference evidence="1" key="1">
    <citation type="submission" date="2019-12" db="EMBL/GenBank/DDBJ databases">
        <title>Genome sequencing and annotation of Brassica cretica.</title>
        <authorList>
            <person name="Studholme D.J."/>
            <person name="Sarris P."/>
        </authorList>
    </citation>
    <scope>NUCLEOTIDE SEQUENCE</scope>
    <source>
        <strain evidence="1">PFS-109/04</strain>
        <tissue evidence="1">Leaf</tissue>
    </source>
</reference>